<feature type="chain" id="PRO_5013252210" evidence="2">
    <location>
        <begin position="21"/>
        <end position="138"/>
    </location>
</feature>
<name>A0A1V6SVE4_9EURO</name>
<evidence type="ECO:0000256" key="2">
    <source>
        <dbReference type="SAM" id="SignalP"/>
    </source>
</evidence>
<comment type="caution">
    <text evidence="3">The sequence shown here is derived from an EMBL/GenBank/DDBJ whole genome shotgun (WGS) entry which is preliminary data.</text>
</comment>
<sequence>MKLHVGIFAILAFISLPIRAAPAPPPQVQPQGSGPGHPNPKYNWHFNIFKDKHCNDSPISLAGSGSSGCKTDNLPKGGAQAFIKVEVNSHCKIVFYKDTNCSKKDDVATLQASSKNVCTESKKHKHIKSYEVQGSVPG</sequence>
<protein>
    <submittedName>
        <fullName evidence="3">Uncharacterized protein</fullName>
    </submittedName>
</protein>
<dbReference type="AlphaFoldDB" id="A0A1V6SVE4"/>
<evidence type="ECO:0000256" key="1">
    <source>
        <dbReference type="SAM" id="MobiDB-lite"/>
    </source>
</evidence>
<organism evidence="3 4">
    <name type="scientific">Penicillium steckii</name>
    <dbReference type="NCBI Taxonomy" id="303698"/>
    <lineage>
        <taxon>Eukaryota</taxon>
        <taxon>Fungi</taxon>
        <taxon>Dikarya</taxon>
        <taxon>Ascomycota</taxon>
        <taxon>Pezizomycotina</taxon>
        <taxon>Eurotiomycetes</taxon>
        <taxon>Eurotiomycetidae</taxon>
        <taxon>Eurotiales</taxon>
        <taxon>Aspergillaceae</taxon>
        <taxon>Penicillium</taxon>
    </lineage>
</organism>
<evidence type="ECO:0000313" key="3">
    <source>
        <dbReference type="EMBL" id="OQE17972.1"/>
    </source>
</evidence>
<feature type="region of interest" description="Disordered" evidence="1">
    <location>
        <begin position="23"/>
        <end position="42"/>
    </location>
</feature>
<dbReference type="OrthoDB" id="4312384at2759"/>
<dbReference type="EMBL" id="MLKD01000019">
    <property type="protein sequence ID" value="OQE17972.1"/>
    <property type="molecule type" value="Genomic_DNA"/>
</dbReference>
<reference evidence="4" key="1">
    <citation type="journal article" date="2017" name="Nat. Microbiol.">
        <title>Global analysis of biosynthetic gene clusters reveals vast potential of secondary metabolite production in Penicillium species.</title>
        <authorList>
            <person name="Nielsen J.C."/>
            <person name="Grijseels S."/>
            <person name="Prigent S."/>
            <person name="Ji B."/>
            <person name="Dainat J."/>
            <person name="Nielsen K.F."/>
            <person name="Frisvad J.C."/>
            <person name="Workman M."/>
            <person name="Nielsen J."/>
        </authorList>
    </citation>
    <scope>NUCLEOTIDE SEQUENCE [LARGE SCALE GENOMIC DNA]</scope>
    <source>
        <strain evidence="4">IBT 24891</strain>
    </source>
</reference>
<accession>A0A1V6SVE4</accession>
<evidence type="ECO:0000313" key="4">
    <source>
        <dbReference type="Proteomes" id="UP000191285"/>
    </source>
</evidence>
<proteinExistence type="predicted"/>
<gene>
    <name evidence="3" type="ORF">PENSTE_c019G02401</name>
</gene>
<keyword evidence="4" id="KW-1185">Reference proteome</keyword>
<dbReference type="Proteomes" id="UP000191285">
    <property type="component" value="Unassembled WGS sequence"/>
</dbReference>
<feature type="signal peptide" evidence="2">
    <location>
        <begin position="1"/>
        <end position="20"/>
    </location>
</feature>
<keyword evidence="2" id="KW-0732">Signal</keyword>